<dbReference type="InterPro" id="IPR008254">
    <property type="entry name" value="Flavodoxin/NO_synth"/>
</dbReference>
<dbReference type="PROSITE" id="PS50902">
    <property type="entry name" value="FLAVODOXIN_LIKE"/>
    <property type="match status" value="1"/>
</dbReference>
<evidence type="ECO:0000259" key="2">
    <source>
        <dbReference type="PROSITE" id="PS50902"/>
    </source>
</evidence>
<reference evidence="4" key="1">
    <citation type="submission" date="2017-02" db="EMBL/GenBank/DDBJ databases">
        <authorList>
            <person name="Varghese N."/>
            <person name="Submissions S."/>
        </authorList>
    </citation>
    <scope>NUCLEOTIDE SEQUENCE [LARGE SCALE GENOMIC DNA]</scope>
    <source>
        <strain evidence="4">DSM 24967</strain>
    </source>
</reference>
<evidence type="ECO:0000256" key="1">
    <source>
        <dbReference type="ARBA" id="ARBA00001917"/>
    </source>
</evidence>
<dbReference type="InterPro" id="IPR029039">
    <property type="entry name" value="Flavoprotein-like_sf"/>
</dbReference>
<dbReference type="Gene3D" id="3.40.50.360">
    <property type="match status" value="1"/>
</dbReference>
<dbReference type="GO" id="GO:0009055">
    <property type="term" value="F:electron transfer activity"/>
    <property type="evidence" value="ECO:0007669"/>
    <property type="project" value="InterPro"/>
</dbReference>
<dbReference type="InterPro" id="IPR026816">
    <property type="entry name" value="Flavodoxin_dom"/>
</dbReference>
<dbReference type="AlphaFoldDB" id="A0A1T5BCC3"/>
<keyword evidence="4" id="KW-1185">Reference proteome</keyword>
<feature type="domain" description="Flavodoxin-like" evidence="2">
    <location>
        <begin position="3"/>
        <end position="158"/>
    </location>
</feature>
<proteinExistence type="predicted"/>
<evidence type="ECO:0000313" key="4">
    <source>
        <dbReference type="Proteomes" id="UP000190852"/>
    </source>
</evidence>
<dbReference type="PANTHER" id="PTHR38030:SF2">
    <property type="entry name" value="PROTOPORPHYRINOGEN IX DEHYDROGENASE [QUINONE]"/>
    <property type="match status" value="1"/>
</dbReference>
<dbReference type="GO" id="GO:0070819">
    <property type="term" value="F:menaquinone-dependent protoporphyrinogen oxidase activity"/>
    <property type="evidence" value="ECO:0007669"/>
    <property type="project" value="TreeGrafter"/>
</dbReference>
<dbReference type="RefSeq" id="WP_079682848.1">
    <property type="nucleotide sequence ID" value="NZ_FUYQ01000006.1"/>
</dbReference>
<gene>
    <name evidence="3" type="ORF">SAMN05660349_01227</name>
</gene>
<dbReference type="GO" id="GO:0006783">
    <property type="term" value="P:heme biosynthetic process"/>
    <property type="evidence" value="ECO:0007669"/>
    <property type="project" value="TreeGrafter"/>
</dbReference>
<dbReference type="PANTHER" id="PTHR38030">
    <property type="entry name" value="PROTOPORPHYRINOGEN IX DEHYDROGENASE [MENAQUINONE]"/>
    <property type="match status" value="1"/>
</dbReference>
<dbReference type="PROSITE" id="PS00201">
    <property type="entry name" value="FLAVODOXIN"/>
    <property type="match status" value="1"/>
</dbReference>
<evidence type="ECO:0000313" key="3">
    <source>
        <dbReference type="EMBL" id="SKB44640.1"/>
    </source>
</evidence>
<organism evidence="3 4">
    <name type="scientific">Parabacteroides chartae</name>
    <dbReference type="NCBI Taxonomy" id="1037355"/>
    <lineage>
        <taxon>Bacteria</taxon>
        <taxon>Pseudomonadati</taxon>
        <taxon>Bacteroidota</taxon>
        <taxon>Bacteroidia</taxon>
        <taxon>Bacteroidales</taxon>
        <taxon>Tannerellaceae</taxon>
        <taxon>Parabacteroides</taxon>
    </lineage>
</organism>
<name>A0A1T5BCC3_9BACT</name>
<dbReference type="GO" id="GO:0010181">
    <property type="term" value="F:FMN binding"/>
    <property type="evidence" value="ECO:0007669"/>
    <property type="project" value="InterPro"/>
</dbReference>
<accession>A0A1T5BCC3</accession>
<comment type="cofactor">
    <cofactor evidence="1">
        <name>FMN</name>
        <dbReference type="ChEBI" id="CHEBI:58210"/>
    </cofactor>
</comment>
<dbReference type="SUPFAM" id="SSF52218">
    <property type="entry name" value="Flavoproteins"/>
    <property type="match status" value="1"/>
</dbReference>
<dbReference type="Proteomes" id="UP000190852">
    <property type="component" value="Unassembled WGS sequence"/>
</dbReference>
<dbReference type="Pfam" id="PF12724">
    <property type="entry name" value="Flavodoxin_5"/>
    <property type="match status" value="1"/>
</dbReference>
<dbReference type="InterPro" id="IPR001226">
    <property type="entry name" value="Flavodoxin_CS"/>
</dbReference>
<protein>
    <submittedName>
        <fullName evidence="3">Menaquinone-dependent protoporphyrinogen oxidase</fullName>
    </submittedName>
</protein>
<dbReference type="InterPro" id="IPR052200">
    <property type="entry name" value="Protoporphyrinogen_IX_DH"/>
</dbReference>
<dbReference type="EMBL" id="FUYQ01000006">
    <property type="protein sequence ID" value="SKB44640.1"/>
    <property type="molecule type" value="Genomic_DNA"/>
</dbReference>
<sequence>MKTAILYLSKHGTTEKVARIIGDKLEEKDTELINLEKSQPSLDQYDRIIIGGSVYAGTVNKKLTSYCVENETLLAQKQLGLFVCGMEPDPDKQQTELETAFPKSLQGKAKATGFMGGEFILEKMNFIERFIVKKIAHTKVSSSNIHEETINLFVEKLKE</sequence>